<evidence type="ECO:0000256" key="2">
    <source>
        <dbReference type="PROSITE-ProRule" id="PRU00176"/>
    </source>
</evidence>
<feature type="compositionally biased region" description="Gly residues" evidence="3">
    <location>
        <begin position="477"/>
        <end position="486"/>
    </location>
</feature>
<organism evidence="5 6">
    <name type="scientific">Chlorella sorokiniana</name>
    <name type="common">Freshwater green alga</name>
    <dbReference type="NCBI Taxonomy" id="3076"/>
    <lineage>
        <taxon>Eukaryota</taxon>
        <taxon>Viridiplantae</taxon>
        <taxon>Chlorophyta</taxon>
        <taxon>core chlorophytes</taxon>
        <taxon>Trebouxiophyceae</taxon>
        <taxon>Chlorellales</taxon>
        <taxon>Chlorellaceae</taxon>
        <taxon>Chlorella clade</taxon>
        <taxon>Chlorella</taxon>
    </lineage>
</organism>
<evidence type="ECO:0000313" key="5">
    <source>
        <dbReference type="EMBL" id="PRW50946.1"/>
    </source>
</evidence>
<dbReference type="SMART" id="SM00360">
    <property type="entry name" value="RRM"/>
    <property type="match status" value="3"/>
</dbReference>
<dbReference type="GO" id="GO:0003729">
    <property type="term" value="F:mRNA binding"/>
    <property type="evidence" value="ECO:0007669"/>
    <property type="project" value="InterPro"/>
</dbReference>
<feature type="domain" description="RRM" evidence="4">
    <location>
        <begin position="139"/>
        <end position="217"/>
    </location>
</feature>
<dbReference type="GO" id="GO:0010494">
    <property type="term" value="C:cytoplasmic stress granule"/>
    <property type="evidence" value="ECO:0007669"/>
    <property type="project" value="TreeGrafter"/>
</dbReference>
<dbReference type="Pfam" id="PF00076">
    <property type="entry name" value="RRM_1"/>
    <property type="match status" value="3"/>
</dbReference>
<protein>
    <submittedName>
        <fullName evidence="5">Oligouridylate-binding 1-like</fullName>
    </submittedName>
</protein>
<dbReference type="GO" id="GO:0034063">
    <property type="term" value="P:stress granule assembly"/>
    <property type="evidence" value="ECO:0007669"/>
    <property type="project" value="TreeGrafter"/>
</dbReference>
<keyword evidence="6" id="KW-1185">Reference proteome</keyword>
<dbReference type="OrthoDB" id="8093034at2759"/>
<dbReference type="PANTHER" id="PTHR47640">
    <property type="entry name" value="TRNA SELENOCYSTEINE 1-ASSOCIATED PROTEIN 1-RELATED-RELATED"/>
    <property type="match status" value="1"/>
</dbReference>
<feature type="region of interest" description="Disordered" evidence="3">
    <location>
        <begin position="477"/>
        <end position="497"/>
    </location>
</feature>
<keyword evidence="1 2" id="KW-0694">RNA-binding</keyword>
<dbReference type="EMBL" id="LHPG02000010">
    <property type="protein sequence ID" value="PRW50946.1"/>
    <property type="molecule type" value="Genomic_DNA"/>
</dbReference>
<dbReference type="PANTHER" id="PTHR47640:SF5">
    <property type="entry name" value="RRM DOMAIN-CONTAINING PROTEIN"/>
    <property type="match status" value="1"/>
</dbReference>
<dbReference type="Proteomes" id="UP000239899">
    <property type="component" value="Unassembled WGS sequence"/>
</dbReference>
<accession>A0A2P6TNN5</accession>
<dbReference type="SUPFAM" id="SSF54928">
    <property type="entry name" value="RNA-binding domain, RBD"/>
    <property type="match status" value="3"/>
</dbReference>
<dbReference type="GO" id="GO:0000184">
    <property type="term" value="P:nuclear-transcribed mRNA catabolic process, nonsense-mediated decay"/>
    <property type="evidence" value="ECO:0007669"/>
    <property type="project" value="TreeGrafter"/>
</dbReference>
<dbReference type="InterPro" id="IPR012677">
    <property type="entry name" value="Nucleotide-bd_a/b_plait_sf"/>
</dbReference>
<dbReference type="PROSITE" id="PS50102">
    <property type="entry name" value="RRM"/>
    <property type="match status" value="3"/>
</dbReference>
<comment type="caution">
    <text evidence="5">The sequence shown here is derived from an EMBL/GenBank/DDBJ whole genome shotgun (WGS) entry which is preliminary data.</text>
</comment>
<dbReference type="STRING" id="3076.A0A2P6TNN5"/>
<evidence type="ECO:0000256" key="3">
    <source>
        <dbReference type="SAM" id="MobiDB-lite"/>
    </source>
</evidence>
<evidence type="ECO:0000259" key="4">
    <source>
        <dbReference type="PROSITE" id="PS50102"/>
    </source>
</evidence>
<sequence>MTQASGAQPESGGSEGAPAVPLPLSQQGAAEPAVQQPGAAVAEQQPNGAQLLLTLPQNGSKAAAMVALLPQGPGGLPAGVVTPPGGEGTAASAAAAAAAAAAVGLLGGSPETGLIAVSSNASLASSAAAGGAGQDASNKTLYLGNLHPFVTEQTLQEVFAGLGGITELKVIKDKATGVSAGYGFAKFTDTASAQAALDKVNKTILFGQEARVNWAFQKEQKEEVANHFHVFVGDLSSDVTDAMLHAAFSACPGCSDARVMWDHATGRSRGYGFVSFRHREQAEAAIQMMHGQFIGARRVRCGWAQHKTDGIVTMDPQILDRADPTNTNVYVGNLSPSLSDAEVRRHFGAFGPIAEVKLYRKGSYGFVRFKAHADAVRAIVGMNGQALGGKVMKCSWGRHPNTPPSGVQTSLMLAAAAGLNPLAMGSAGMLPGGMGGHGGMSGHMGMMGGGMGMAMPMAAAGAQSLIHGGPGVQGGMGGVGGGGSAGGNPMLSGSGQGGVLDHQLAGMPYGMPYANGGMHGFFGAGGVN</sequence>
<gene>
    <name evidence="5" type="ORF">C2E21_5393</name>
</gene>
<feature type="region of interest" description="Disordered" evidence="3">
    <location>
        <begin position="1"/>
        <end position="42"/>
    </location>
</feature>
<reference evidence="5 6" key="1">
    <citation type="journal article" date="2018" name="Plant J.">
        <title>Genome sequences of Chlorella sorokiniana UTEX 1602 and Micractinium conductrix SAG 241.80: implications to maltose excretion by a green alga.</title>
        <authorList>
            <person name="Arriola M.B."/>
            <person name="Velmurugan N."/>
            <person name="Zhang Y."/>
            <person name="Plunkett M.H."/>
            <person name="Hondzo H."/>
            <person name="Barney B.M."/>
        </authorList>
    </citation>
    <scope>NUCLEOTIDE SEQUENCE [LARGE SCALE GENOMIC DNA]</scope>
    <source>
        <strain evidence="6">UTEX 1602</strain>
    </source>
</reference>
<dbReference type="Gene3D" id="3.30.70.330">
    <property type="match status" value="3"/>
</dbReference>
<feature type="domain" description="RRM" evidence="4">
    <location>
        <begin position="327"/>
        <end position="399"/>
    </location>
</feature>
<dbReference type="InterPro" id="IPR035979">
    <property type="entry name" value="RBD_domain_sf"/>
</dbReference>
<dbReference type="AlphaFoldDB" id="A0A2P6TNN5"/>
<dbReference type="GO" id="GO:0043488">
    <property type="term" value="P:regulation of mRNA stability"/>
    <property type="evidence" value="ECO:0007669"/>
    <property type="project" value="TreeGrafter"/>
</dbReference>
<proteinExistence type="predicted"/>
<evidence type="ECO:0000256" key="1">
    <source>
        <dbReference type="ARBA" id="ARBA00022884"/>
    </source>
</evidence>
<name>A0A2P6TNN5_CHLSO</name>
<dbReference type="InterPro" id="IPR000504">
    <property type="entry name" value="RRM_dom"/>
</dbReference>
<feature type="domain" description="RRM" evidence="4">
    <location>
        <begin position="228"/>
        <end position="306"/>
    </location>
</feature>
<evidence type="ECO:0000313" key="6">
    <source>
        <dbReference type="Proteomes" id="UP000239899"/>
    </source>
</evidence>
<dbReference type="InterPro" id="IPR050825">
    <property type="entry name" value="RBM42_RBP45_47-like"/>
</dbReference>